<dbReference type="PANTHER" id="PTHR16166:SF93">
    <property type="entry name" value="INTERMEMBRANE LIPID TRANSFER PROTEIN VPS13"/>
    <property type="match status" value="1"/>
</dbReference>
<evidence type="ECO:0000313" key="6">
    <source>
        <dbReference type="Proteomes" id="UP001162029"/>
    </source>
</evidence>
<evidence type="ECO:0000256" key="3">
    <source>
        <dbReference type="SAM" id="MobiDB-lite"/>
    </source>
</evidence>
<feature type="domain" description="PDZ" evidence="4">
    <location>
        <begin position="3153"/>
        <end position="3201"/>
    </location>
</feature>
<feature type="region of interest" description="Disordered" evidence="3">
    <location>
        <begin position="183"/>
        <end position="202"/>
    </location>
</feature>
<dbReference type="SUPFAM" id="SSF50156">
    <property type="entry name" value="PDZ domain-like"/>
    <property type="match status" value="1"/>
</dbReference>
<dbReference type="GO" id="GO:0045053">
    <property type="term" value="P:protein retention in Golgi apparatus"/>
    <property type="evidence" value="ECO:0007669"/>
    <property type="project" value="TreeGrafter"/>
</dbReference>
<dbReference type="InterPro" id="IPR001478">
    <property type="entry name" value="PDZ"/>
</dbReference>
<evidence type="ECO:0000256" key="1">
    <source>
        <dbReference type="ARBA" id="ARBA00006545"/>
    </source>
</evidence>
<evidence type="ECO:0000256" key="2">
    <source>
        <dbReference type="SAM" id="Coils"/>
    </source>
</evidence>
<dbReference type="PANTHER" id="PTHR16166">
    <property type="entry name" value="VACUOLAR PROTEIN SORTING-ASSOCIATED PROTEIN VPS13"/>
    <property type="match status" value="1"/>
</dbReference>
<dbReference type="Pfam" id="PF25036">
    <property type="entry name" value="VPS13_VAB"/>
    <property type="match status" value="1"/>
</dbReference>
<dbReference type="InterPro" id="IPR026847">
    <property type="entry name" value="VPS13"/>
</dbReference>
<dbReference type="Gene3D" id="2.30.42.10">
    <property type="match status" value="1"/>
</dbReference>
<feature type="region of interest" description="Disordered" evidence="3">
    <location>
        <begin position="3232"/>
        <end position="3254"/>
    </location>
</feature>
<feature type="coiled-coil region" evidence="2">
    <location>
        <begin position="1706"/>
        <end position="1733"/>
    </location>
</feature>
<protein>
    <recommendedName>
        <fullName evidence="4">PDZ domain-containing protein</fullName>
    </recommendedName>
</protein>
<dbReference type="InterPro" id="IPR036034">
    <property type="entry name" value="PDZ_sf"/>
</dbReference>
<dbReference type="InterPro" id="IPR009543">
    <property type="entry name" value="VPS13_VAB"/>
</dbReference>
<dbReference type="Proteomes" id="UP001162029">
    <property type="component" value="Unassembled WGS sequence"/>
</dbReference>
<accession>A0AAV0SZ70</accession>
<comment type="similarity">
    <text evidence="1">Belongs to the VPS13 family.</text>
</comment>
<keyword evidence="2" id="KW-0175">Coiled coil</keyword>
<organism evidence="5 6">
    <name type="scientific">Peronospora destructor</name>
    <dbReference type="NCBI Taxonomy" id="86335"/>
    <lineage>
        <taxon>Eukaryota</taxon>
        <taxon>Sar</taxon>
        <taxon>Stramenopiles</taxon>
        <taxon>Oomycota</taxon>
        <taxon>Peronosporomycetes</taxon>
        <taxon>Peronosporales</taxon>
        <taxon>Peronosporaceae</taxon>
        <taxon>Peronospora</taxon>
    </lineage>
</organism>
<proteinExistence type="inferred from homology"/>
<comment type="caution">
    <text evidence="5">The sequence shown here is derived from an EMBL/GenBank/DDBJ whole genome shotgun (WGS) entry which is preliminary data.</text>
</comment>
<gene>
    <name evidence="5" type="ORF">PDE001_LOCUS541</name>
</gene>
<dbReference type="EMBL" id="CANTFM010000090">
    <property type="protein sequence ID" value="CAI5710988.1"/>
    <property type="molecule type" value="Genomic_DNA"/>
</dbReference>
<dbReference type="GO" id="GO:0006623">
    <property type="term" value="P:protein targeting to vacuole"/>
    <property type="evidence" value="ECO:0007669"/>
    <property type="project" value="TreeGrafter"/>
</dbReference>
<dbReference type="PROSITE" id="PS50106">
    <property type="entry name" value="PDZ"/>
    <property type="match status" value="1"/>
</dbReference>
<evidence type="ECO:0000259" key="4">
    <source>
        <dbReference type="PROSITE" id="PS50106"/>
    </source>
</evidence>
<keyword evidence="6" id="KW-1185">Reference proteome</keyword>
<name>A0AAV0SZ70_9STRA</name>
<dbReference type="SMART" id="SM00228">
    <property type="entry name" value="PDZ"/>
    <property type="match status" value="1"/>
</dbReference>
<reference evidence="5" key="1">
    <citation type="submission" date="2022-12" db="EMBL/GenBank/DDBJ databases">
        <authorList>
            <person name="Webb A."/>
        </authorList>
    </citation>
    <scope>NUCLEOTIDE SEQUENCE</scope>
    <source>
        <strain evidence="5">Pd1</strain>
    </source>
</reference>
<sequence>MLEKFRFLTTDGEGQEVFVDQTVMRESFTYKKAELAQFGMYWDRLDAKDTSARLKTCQNVPKVMREMVQAISKKEDWQIDKNRRWVLRPCSIIAQLTKNESTDYSAVAKYTVEAEVGALEGSLTREQYEDVMFLQRAFLGRRAVEAHFALARGRPLHTPGERPREWWDYATGLVLEKRRAKFQGNANGDDNTDDVTHHRHHRRPHYRKIRWSSVHKALLEQQLYVEAFRTVLRNNAPLDLSTRNGKFKQRYEEIYPLDVVLLLRDVAEDTEERAQEEEEASVQVQLKAQDAQDSGGSWYSYFFGGHGGDGVGQDEEDEGHVLSAEGRENLREAYNDAVEKAGSAHEVPLGCNLMSVQIQLSNGSMSLYQSNAHKSPFVTGTLHGSLAMNIQPENEWDAKVRVQHFDIQNGLARDSRFRSFCSPSSSQSLNDDLSTACVSVDVSRRAMVQNRAQSDDDVGATLKVRVSSEPIRVMVDPSFVKFLHAFFVSLLPESQLEKAWQFATSSVTDWMFADDPTDDTKLLGSSELSAHKEAEEAELMRSLERAEGRVEYDVLVSMNAPVLILPENIADTTGAVLVVDLGMLSFCNEDKTAVTNTSLNVDRSATAADLRHLHWRLEMTKIHVLLGRQERLTEWIDAELRSFSKIVKELSIEFSLHTQSSSSRLRLPSRSRKNIVSAKPLPQVGICAVIPTIFVSLTENQLVALGQIYSSIVRASAATRGSDRRLSYFDEQELGSGEEGATESDSACDNSADDVTAVVVLADEKYLLEMQLSLTCVELNLRESTAKDAFVLRASHTSFAVETYSAHQLFHARLKALVMEDKLYAPDSRYYKLISTGENESETPYLISVDFAAYSSGFAKQREQNRRERLSQLEAHVQFNVLHVQWNPSSMALFYRILSAYASAVQVHDSGILSKNSTLAIERSTPSSHEQNLLETACRMQRGEEKERATLLSSLRSRGQPLVVVRASLVQFSLTFNKDQLNRQLARLEMSNADVCFTSYAVDGRTSSDDDAFEVTGHVGNFVGTDLSTSKHPLYSTLLGLDEDEARRRCNLGKELEALLTFEFASDPVASDKSSLRLAFQPIRGVYYHQQVLELVDFVLEGVFGTMVSQTLESATQLLLREDETKVVLDVSVERPTVILPLSLQDAPHAKVTADVLRLVHFPSSVVHYDGLPGARTKRVEHDEALARPMIRRSVDKGNGVLLRVDCKDLFLEQVRIFYTATKAEKRTNGADKGPVYEDLLAKPADLKISIEDLLSSTISLGDDEAVDSNERGTFFLPRITVQSVLPPLEVHLSRTSYLSTLAMILENFGADELETVPTTADEIERTTNAVRYIGRRRSSTGGGRVSSLRPTVTYTYLEPDAGEATLQMQFAMENVRILLLPDKKVEPLAMHDMSPDLFVQQTFVDSAKTSRNEAFAEIIATDFLLVFSSEFDEDPRLTIRLGAIRARDLVGKYKPSVSGTESGMLLISSQPLETRYTWDNVALKGEMDLSLSEVTGTVIPEALFALYDFFALPSKPSRAEITRRKGFTEETNELAWPSVSPSPSLFTRRESISDILRDGRKPELTLTIRATARQVGVALPLDVYDPRSPRIAFAGDFTLQYTWKPHPDLKKEKGDGDLNIQSSILADARNMEIVLENARRPGCCVASLSLKAQRDTIDVASLIQLLEPCDMYVEVSDLFPQDGQRQQIVALSFTPIEVFASYDDARMAIATMEHLNEAIAQHKERHRASTKKFRHLSRDGNRIFCSLPRSRTSSRNMEGDTATEEEEIHRYFACELPSVSLTLINDCDGCDMGLAQLQIERCHIFLNVTHTAQAGKLNDISAFFLEPYSSVLPVTNAISGGGRLVMLISYYNPDTRDWHPMCTEWALDTSIQGSISSESELHVILTASQSLDLTITHGLLEVMASVGGAWKRRAALIAANELAEDSEDEKNKRRERAPCVIRNETGLPLKFWLTNGSFTTAPQVLSTGSLADVRYVHARGRGRGVVRRYASGDRDATNMRLSLQLMDVKHTGDDTARFQSIQGLIFEQLGARTFPLMDTHGQRTSFALCLSAHLIEGRILLVVSSPIKLVNRLASRRSVALLVNDPTWHTPVEIGILQPNQDSAIPVLLSLASELRLRPVRNEAKYSWSAPVPVQTRSAVEQKVEAAVSSRASVGDDGNARNAVYCVSMSSEKEMRVVSVTEPLVLVNKLPVPLTYRVRSALGSAYGLGTSESPSQPERIAVGAKSSIWWTDIAQRPLFQLRVEGCTSQSKWLALAPHGTVSGAVLSIQLSRVNDGRPFRLLLRVVGGTDYAARPVHVEILADVWTINRSGLELVYGTVADSEAYIPPREARVQVGSAQISAYSSDNSGKMPVLRIGLRGCSWSARFEADPKRLSWQDECITLRSAGSTGGVLYELGVSADYATRHFGSITTLVSVIPRYLIFNRASHTLLLLETSNRWNQQLEDTSNGSGNVAHHVLGVGDMYALYWVKGTRVPLRASVLLDYDASDTFGCSEGYDWSATFAVDRVGITDLLVPPRSSGRGVHLKVVVKRGSLSQATFVVIVTDRGAESPTSTSPRLSTASSIESVSAKKTVTGTGVAGWQTFSLYAQLAGVIVTVNDKKSGEMVEEPLSLFSDNAEGINEPVARATFTHIGVEASWSPQATAAKLNLMGLKVEDLLPQSKDRVVLRPLLRGDGVSGSVKENADNHFLELTYLERPHAKYTWVERVHVKLQNMKVSTSMRFVDRLNKLQQETSAHFQHKPLISAFPSEEDNNDEDDKESDLLAYFVPQNEEGEESTSAEGMAAMIGWKLYIVSGKISPVRVVVSFTRNKSDSRQQENEGFWLSNLKLKIENACLTLEGYRLSHALATQESLCAAIARFYEQSIKLQALNLIDSIEVTSLVTSMVTGGVTSLVSTLRGKADPAAAAGARAPGLLTSSSSNVGGCNSPSDPFRYEQMSNGEIMRKHSRALDKCQSSTELLRQVRHLVYDWDANHTGLEARRCVVLALINSSRHSLVVNTQLNDGASLRVLPLGRRHLASVLDAPAETGAASGGGSTMAWRADRALVVFAYGYTPTLLTSGDVYFTVQSNACNVYATRKTARLVANRGYTATFTLQETQNWWSVNVVIIGDDLQLHDSFTSASESNSLFGEAPAASDQETDFTDSNDEFEVEFSGASLGLSAKQSGRSVIVRECFPSSAAALSGRIAAGDCVLAVNGMSVANTMQFKSLVSKTPRPIVVRFRRQCNAAYDLFGENKPQQEGPQPLWLRGEASANR</sequence>
<evidence type="ECO:0000313" key="5">
    <source>
        <dbReference type="EMBL" id="CAI5710988.1"/>
    </source>
</evidence>
<feature type="coiled-coil region" evidence="2">
    <location>
        <begin position="260"/>
        <end position="287"/>
    </location>
</feature>